<evidence type="ECO:0000256" key="3">
    <source>
        <dbReference type="SAM" id="MobiDB-lite"/>
    </source>
</evidence>
<dbReference type="FunCoup" id="A0A1E5RNU5">
    <property type="interactions" value="758"/>
</dbReference>
<dbReference type="GO" id="GO:0030983">
    <property type="term" value="F:mismatched DNA binding"/>
    <property type="evidence" value="ECO:0007669"/>
    <property type="project" value="InterPro"/>
</dbReference>
<dbReference type="InterPro" id="IPR002099">
    <property type="entry name" value="MutL/Mlh/PMS"/>
</dbReference>
<evidence type="ECO:0000259" key="5">
    <source>
        <dbReference type="SMART" id="SM01340"/>
    </source>
</evidence>
<dbReference type="SMART" id="SM00853">
    <property type="entry name" value="MutL_C"/>
    <property type="match status" value="1"/>
</dbReference>
<dbReference type="InParanoid" id="A0A1E5RNU5"/>
<dbReference type="SUPFAM" id="SSF118116">
    <property type="entry name" value="DNA mismatch repair protein MutL"/>
    <property type="match status" value="1"/>
</dbReference>
<dbReference type="GO" id="GO:0016887">
    <property type="term" value="F:ATP hydrolysis activity"/>
    <property type="evidence" value="ECO:0007669"/>
    <property type="project" value="InterPro"/>
</dbReference>
<dbReference type="EMBL" id="LPNM01000005">
    <property type="protein sequence ID" value="OEJ88547.1"/>
    <property type="molecule type" value="Genomic_DNA"/>
</dbReference>
<gene>
    <name evidence="6" type="ORF">AWRI3579_g779</name>
</gene>
<evidence type="ECO:0000313" key="7">
    <source>
        <dbReference type="Proteomes" id="UP000095728"/>
    </source>
</evidence>
<dbReference type="Gene3D" id="3.30.565.10">
    <property type="entry name" value="Histidine kinase-like ATPase, C-terminal domain"/>
    <property type="match status" value="1"/>
</dbReference>
<keyword evidence="2" id="KW-0227">DNA damage</keyword>
<reference evidence="7" key="1">
    <citation type="journal article" date="2016" name="Genome Announc.">
        <title>Genome sequences of three species of Hanseniaspora isolated from spontaneous wine fermentations.</title>
        <authorList>
            <person name="Sternes P.R."/>
            <person name="Lee D."/>
            <person name="Kutyna D.R."/>
            <person name="Borneman A.R."/>
        </authorList>
    </citation>
    <scope>NUCLEOTIDE SEQUENCE [LARGE SCALE GENOMIC DNA]</scope>
    <source>
        <strain evidence="7">AWRI3579</strain>
    </source>
</reference>
<dbReference type="GO" id="GO:0032389">
    <property type="term" value="C:MutLalpha complex"/>
    <property type="evidence" value="ECO:0007669"/>
    <property type="project" value="TreeGrafter"/>
</dbReference>
<sequence length="948" mass="107583">MSIKAITSNDIHAITSGQVITDLQSCIKELLENSIDAHAKQIDITVRNYGCDSIEIQDDGDGIDRKDFESLCLKNYTSKISAFEDIASEQFSTLGFRGEALSSICCISKLRIVSATADTTPIAYKLEYDASGKLLTNKKTSRNRGTTTTVEDFFYNLPVRRKNLLKNNKRSFQKCVQMIQDYCIINSHINIKCWHITASNRKNLVLANSSRPTTLMKNLVVLFGAQSLKGVEDINCTILVDAKKSFIEEYNFDGGEVLLSGCISKHTFGCGRTSKDKQFIFINKRPVDYPKIVNVVNEAYKTFNNVQFPFFVLNFEINANLLDLNVTPDKKTVLIHNEPSFLSNLRDCLIEYYNKQEMTFFPNSQVMKQSQVHDSAGATQIERKRKLEFDDEKEDVEDEADPEESSQQTPLSTPSVSSTNVSQYQIEVSNPTTVPAPALNFSEEISDSTLKNVKAMQYDNNLSFQESQKKSLSNEPHHQTSDLEKDLEAIQKDDIREEGYYRKTITSTNSRDFRKGFQTRIDAFAHRVEPAHSHEHCHHGGLFASDDEEELANEQEEEIVIDVAGTQTVEKIKSPYASPFSKSRSKSVDTNVLKREAGTKIGLTLGKEQEAEAKEEEEGEEDYDNDDEVKEENDDEAFSEDSEEALPQVLNERVPQPLGGLSTFSRPSSSQQEESNLHSYEAKIGANLQSISNSCKNSATFWQQKHMSLFNKNENIANKQQGEEYLTLTVSKSDFTQMKIVGQFNLGFIICTRQKTKDGKYDLFIIDQHASDEKFNFENLQKTTKFKSQALIQPKIMELSVIDELIVLDNLKTFELNGFRLKTQDANDDVFVGDTAENKGKIAIVSLPFSKKTQFSFEDFYELVHLVKNSSNHSNETIRCSKIRAMFAMRSCRMSIMVGKPLTMKTMEKVVNNLSLLDKPWNCPHGRPTMRHLMELKDWDSFNADYEL</sequence>
<dbReference type="GO" id="GO:0061982">
    <property type="term" value="P:meiosis I cell cycle process"/>
    <property type="evidence" value="ECO:0007669"/>
    <property type="project" value="UniProtKB-ARBA"/>
</dbReference>
<dbReference type="GO" id="GO:0006298">
    <property type="term" value="P:mismatch repair"/>
    <property type="evidence" value="ECO:0007669"/>
    <property type="project" value="InterPro"/>
</dbReference>
<evidence type="ECO:0000259" key="4">
    <source>
        <dbReference type="SMART" id="SM00853"/>
    </source>
</evidence>
<dbReference type="Pfam" id="PF13589">
    <property type="entry name" value="HATPase_c_3"/>
    <property type="match status" value="1"/>
</dbReference>
<dbReference type="InterPro" id="IPR038973">
    <property type="entry name" value="MutL/Mlh/Pms-like"/>
</dbReference>
<dbReference type="SUPFAM" id="SSF54211">
    <property type="entry name" value="Ribosomal protein S5 domain 2-like"/>
    <property type="match status" value="1"/>
</dbReference>
<feature type="domain" description="MutL C-terminal dimerisation" evidence="4">
    <location>
        <begin position="740"/>
        <end position="902"/>
    </location>
</feature>
<dbReference type="InterPro" id="IPR020568">
    <property type="entry name" value="Ribosomal_Su5_D2-typ_SF"/>
</dbReference>
<dbReference type="GO" id="GO:0005524">
    <property type="term" value="F:ATP binding"/>
    <property type="evidence" value="ECO:0007669"/>
    <property type="project" value="InterPro"/>
</dbReference>
<dbReference type="InterPro" id="IPR037198">
    <property type="entry name" value="MutL_C_sf"/>
</dbReference>
<feature type="compositionally biased region" description="Polar residues" evidence="3">
    <location>
        <begin position="662"/>
        <end position="677"/>
    </location>
</feature>
<comment type="similarity">
    <text evidence="1">Belongs to the DNA mismatch repair MutL/HexB family.</text>
</comment>
<evidence type="ECO:0000313" key="6">
    <source>
        <dbReference type="EMBL" id="OEJ88547.1"/>
    </source>
</evidence>
<dbReference type="InterPro" id="IPR013507">
    <property type="entry name" value="DNA_mismatch_S5_2-like"/>
</dbReference>
<dbReference type="Proteomes" id="UP000095728">
    <property type="component" value="Unassembled WGS sequence"/>
</dbReference>
<dbReference type="STRING" id="56408.A0A1E5RNU5"/>
<dbReference type="Pfam" id="PF01119">
    <property type="entry name" value="DNA_mis_repair"/>
    <property type="match status" value="1"/>
</dbReference>
<dbReference type="NCBIfam" id="TIGR00585">
    <property type="entry name" value="mutl"/>
    <property type="match status" value="1"/>
</dbReference>
<dbReference type="FunFam" id="3.30.565.10:FF:000017">
    <property type="entry name" value="PMS1 homolog 1, mismatch repair system component"/>
    <property type="match status" value="1"/>
</dbReference>
<feature type="compositionally biased region" description="Polar residues" evidence="3">
    <location>
        <begin position="405"/>
        <end position="422"/>
    </location>
</feature>
<accession>A0A1E5RNU5</accession>
<evidence type="ECO:0000256" key="1">
    <source>
        <dbReference type="ARBA" id="ARBA00006082"/>
    </source>
</evidence>
<dbReference type="Gene3D" id="3.30.1540.20">
    <property type="entry name" value="MutL, C-terminal domain, dimerisation subdomain"/>
    <property type="match status" value="2"/>
</dbReference>
<feature type="compositionally biased region" description="Acidic residues" evidence="3">
    <location>
        <begin position="389"/>
        <end position="404"/>
    </location>
</feature>
<feature type="region of interest" description="Disordered" evidence="3">
    <location>
        <begin position="601"/>
        <end position="677"/>
    </location>
</feature>
<dbReference type="InterPro" id="IPR014721">
    <property type="entry name" value="Ribsml_uS5_D2-typ_fold_subgr"/>
</dbReference>
<dbReference type="SUPFAM" id="SSF55874">
    <property type="entry name" value="ATPase domain of HSP90 chaperone/DNA topoisomerase II/histidine kinase"/>
    <property type="match status" value="1"/>
</dbReference>
<feature type="compositionally biased region" description="Acidic residues" evidence="3">
    <location>
        <begin position="613"/>
        <end position="644"/>
    </location>
</feature>
<dbReference type="InterPro" id="IPR014762">
    <property type="entry name" value="DNA_mismatch_repair_CS"/>
</dbReference>
<name>A0A1E5RNU5_9ASCO</name>
<dbReference type="SMART" id="SM01340">
    <property type="entry name" value="DNA_mis_repair"/>
    <property type="match status" value="1"/>
</dbReference>
<keyword evidence="7" id="KW-1185">Reference proteome</keyword>
<dbReference type="GO" id="GO:0140664">
    <property type="term" value="F:ATP-dependent DNA damage sensor activity"/>
    <property type="evidence" value="ECO:0007669"/>
    <property type="project" value="InterPro"/>
</dbReference>
<dbReference type="FunFam" id="3.30.1370.100:FF:000001">
    <property type="entry name" value="Mismatch repair endonuclease pms1, putative"/>
    <property type="match status" value="1"/>
</dbReference>
<dbReference type="PROSITE" id="PS00058">
    <property type="entry name" value="DNA_MISMATCH_REPAIR_1"/>
    <property type="match status" value="1"/>
</dbReference>
<dbReference type="InterPro" id="IPR036890">
    <property type="entry name" value="HATPase_C_sf"/>
</dbReference>
<dbReference type="Gene3D" id="3.30.230.10">
    <property type="match status" value="1"/>
</dbReference>
<comment type="caution">
    <text evidence="6">The sequence shown here is derived from an EMBL/GenBank/DDBJ whole genome shotgun (WGS) entry which is preliminary data.</text>
</comment>
<dbReference type="Pfam" id="PF08676">
    <property type="entry name" value="MutL_C"/>
    <property type="match status" value="1"/>
</dbReference>
<dbReference type="PANTHER" id="PTHR10073">
    <property type="entry name" value="DNA MISMATCH REPAIR PROTEIN MLH, PMS, MUTL"/>
    <property type="match status" value="1"/>
</dbReference>
<dbReference type="InterPro" id="IPR014790">
    <property type="entry name" value="MutL_C"/>
</dbReference>
<organism evidence="6 7">
    <name type="scientific">Hanseniaspora osmophila</name>
    <dbReference type="NCBI Taxonomy" id="56408"/>
    <lineage>
        <taxon>Eukaryota</taxon>
        <taxon>Fungi</taxon>
        <taxon>Dikarya</taxon>
        <taxon>Ascomycota</taxon>
        <taxon>Saccharomycotina</taxon>
        <taxon>Saccharomycetes</taxon>
        <taxon>Saccharomycodales</taxon>
        <taxon>Saccharomycodaceae</taxon>
        <taxon>Hanseniaspora</taxon>
    </lineage>
</organism>
<dbReference type="PANTHER" id="PTHR10073:SF52">
    <property type="entry name" value="MISMATCH REPAIR ENDONUCLEASE PMS2"/>
    <property type="match status" value="1"/>
</dbReference>
<dbReference type="CDD" id="cd16926">
    <property type="entry name" value="HATPase_MutL-MLH-PMS-like"/>
    <property type="match status" value="1"/>
</dbReference>
<feature type="region of interest" description="Disordered" evidence="3">
    <location>
        <begin position="371"/>
        <end position="422"/>
    </location>
</feature>
<evidence type="ECO:0000256" key="2">
    <source>
        <dbReference type="ARBA" id="ARBA00022763"/>
    </source>
</evidence>
<feature type="domain" description="DNA mismatch repair protein S5" evidence="5">
    <location>
        <begin position="219"/>
        <end position="354"/>
    </location>
</feature>
<dbReference type="OrthoDB" id="10263226at2759"/>
<proteinExistence type="inferred from homology"/>
<dbReference type="AlphaFoldDB" id="A0A1E5RNU5"/>
<protein>
    <submittedName>
        <fullName evidence="6">DNA mismatch repair protein PMS1</fullName>
    </submittedName>
</protein>
<dbReference type="CDD" id="cd03484">
    <property type="entry name" value="MutL_Trans_hPMS_2_like"/>
    <property type="match status" value="1"/>
</dbReference>
<dbReference type="InterPro" id="IPR042120">
    <property type="entry name" value="MutL_C_dimsub"/>
</dbReference>